<dbReference type="InterPro" id="IPR058192">
    <property type="entry name" value="WHD_ROQ1-like"/>
</dbReference>
<dbReference type="InterPro" id="IPR055414">
    <property type="entry name" value="LRR_R13L4/SHOC2-like"/>
</dbReference>
<dbReference type="PANTHER" id="PTHR11017">
    <property type="entry name" value="LEUCINE-RICH REPEAT-CONTAINING PROTEIN"/>
    <property type="match status" value="1"/>
</dbReference>
<dbReference type="InterPro" id="IPR011713">
    <property type="entry name" value="Leu-rich_rpt_3"/>
</dbReference>
<keyword evidence="1" id="KW-0433">Leucine-rich repeat</keyword>
<sequence>MAFANPRSQRASSSSTSTRGWNCDVFLSFRGEDTRHTFTDHLYRALNRKGIRTFRDTEELRRGEEIAPELLKAIEESRICLIILSENYARSRWCLEELAKIMDCRKQMGKLVFPIFYHVDPYSEELDTGNHKGAFFYDDRNGDEEGRRKIERWREALKTVANVMGWSETRVIEEITSTIWKCLNRELLHVEKNLVGMDRGRASSSSTSIGPWDYEVFLSFRGQDTSHSFTDHLYAALYQNGIRTFRLDDHKGEEIESCTFKAIEKARCILVILSEHYAHSRGCLRELVKFIECKNQNGKLVIPIFYHVEPSDVRKQKGTYGKAFQDHEVKGFAHETQRWRAALTEVANLSGWHVQNWSEADAIEDITCAILQRLSQKLLYVEKDLIGMDSYFVEMILQLINPLSNDVRMVGIYGLGGIGKTTIAKVSFNHIASDFMITSFIANVRECSKSKGLLHLQKQLLRDCSMRRVESLSNVDEGITMIKARLCFKKVLLVLDDVDNLSQLEALAGDHNWFGPGSIIIITTREKHLLGHEMDALYEAKKLGHKEAVELFSWHAFNQNHPKEYYETLSNSVVRYVDGLPLGLKVLGRFLCGKTVGEWESELHKLKQEPNQEIQSVLKRSYDELDHTQKQLFLDVACFFNGEDKDFVTRILDACNFYAKGGIRVLTDKCLVTILDNKIWMHDLLQQMGRDIVRQESPEDPGKWSRLCYPGVISRVLTRKMGTEAIKGMLFNVSIPKQIHITTKSFAMMKNLRLLKIYSHLKSTSAREDNSVKLSKDFEFPSCELRYLYWQGYPLESLPSSFDAEDLVELDMRYSNLKQLWENDMLLEKLNTIRLSCSQHLIEIPDISISAPNLETLILDGCSSLLEVHTSIGKLSKLILLSLKNCKKLSSFPSIINMEALKILNLSGCSGLKKFPDIQGNMEHLLELYLASTAIEELPLSFGHLTGLVILDLKRCKNLKSLPASICKLESLEYLFLSGCSKLENFPEMMEDMENLKELLLDGTSIEGLPLSIDRLKGLVLLNLRNCKNLVSLPKGMCKLTSLETLIVSGCSLLNNLPRNLGSLQRLVQLHAEGTAITQPPDSIVLLRNLEVLVYPGRKILTPTSLGSLFSFWLLHRNSSNGIGLHLPSGFPIFRSFTNLDLSDCKLIEGAIPNDICSLISLKKLALSKNNFLSIPAGISELTNLKDLLIGQCQSLIEIPELPPSIRDIDAHNCTALLPGSSSLVIEEITSTICKSLNRELLHVEKNLVGMDCPRASSSSSCTSIGPWDYEVFLSFKGKDTSHNFTDNLYAALYRKGIHTFRIDDLRGEDIAPGLLYAIEKSRLVLVILSHNYARSNWCLDELVRIMECREEMGKIVFPIFYHVDPSHVRNQKGSYGEAFAYHERNGFGHQTQRWRAALREVGSLSGWHVHDWFEADYIEDITHVILMRFSKKILHVDKKLIGMDYRLEQLEENFPLIINPLSNDVRMVGIYGFGGIGKTTIAKVLYNRIAAQFMIASFITNVREDSKS</sequence>
<dbReference type="Gene3D" id="3.40.50.300">
    <property type="entry name" value="P-loop containing nucleotide triphosphate hydrolases"/>
    <property type="match status" value="2"/>
</dbReference>
<dbReference type="Pfam" id="PF23598">
    <property type="entry name" value="LRR_14"/>
    <property type="match status" value="1"/>
</dbReference>
<dbReference type="SUPFAM" id="SSF52200">
    <property type="entry name" value="Toll/Interleukin receptor TIR domain"/>
    <property type="match status" value="3"/>
</dbReference>
<dbReference type="InterPro" id="IPR000157">
    <property type="entry name" value="TIR_dom"/>
</dbReference>
<organism evidence="5 6">
    <name type="scientific">Vitis vinifera</name>
    <name type="common">Grape</name>
    <dbReference type="NCBI Taxonomy" id="29760"/>
    <lineage>
        <taxon>Eukaryota</taxon>
        <taxon>Viridiplantae</taxon>
        <taxon>Streptophyta</taxon>
        <taxon>Embryophyta</taxon>
        <taxon>Tracheophyta</taxon>
        <taxon>Spermatophyta</taxon>
        <taxon>Magnoliopsida</taxon>
        <taxon>eudicotyledons</taxon>
        <taxon>Gunneridae</taxon>
        <taxon>Pentapetalae</taxon>
        <taxon>rosids</taxon>
        <taxon>Vitales</taxon>
        <taxon>Vitaceae</taxon>
        <taxon>Viteae</taxon>
        <taxon>Vitis</taxon>
    </lineage>
</organism>
<protein>
    <recommendedName>
        <fullName evidence="4">TIR domain-containing protein</fullName>
    </recommendedName>
</protein>
<keyword evidence="3" id="KW-0611">Plant defense</keyword>
<evidence type="ECO:0000259" key="4">
    <source>
        <dbReference type="PROSITE" id="PS50104"/>
    </source>
</evidence>
<accession>A0ABY9DU22</accession>
<dbReference type="InterPro" id="IPR027417">
    <property type="entry name" value="P-loop_NTPase"/>
</dbReference>
<keyword evidence="6" id="KW-1185">Reference proteome</keyword>
<dbReference type="SUPFAM" id="SSF52058">
    <property type="entry name" value="L domain-like"/>
    <property type="match status" value="1"/>
</dbReference>
<dbReference type="PRINTS" id="PR00364">
    <property type="entry name" value="DISEASERSIST"/>
</dbReference>
<dbReference type="EMBL" id="CP126665">
    <property type="protein sequence ID" value="WKA11213.1"/>
    <property type="molecule type" value="Genomic_DNA"/>
</dbReference>
<evidence type="ECO:0000256" key="2">
    <source>
        <dbReference type="ARBA" id="ARBA00022737"/>
    </source>
</evidence>
<dbReference type="InterPro" id="IPR042197">
    <property type="entry name" value="Apaf_helical"/>
</dbReference>
<feature type="domain" description="TIR" evidence="4">
    <location>
        <begin position="212"/>
        <end position="374"/>
    </location>
</feature>
<feature type="domain" description="TIR" evidence="4">
    <location>
        <begin position="21"/>
        <end position="187"/>
    </location>
</feature>
<dbReference type="Gene3D" id="3.40.50.10140">
    <property type="entry name" value="Toll/interleukin-1 receptor homology (TIR) domain"/>
    <property type="match status" value="3"/>
</dbReference>
<dbReference type="SMART" id="SM00369">
    <property type="entry name" value="LRR_TYP"/>
    <property type="match status" value="5"/>
</dbReference>
<evidence type="ECO:0000256" key="3">
    <source>
        <dbReference type="ARBA" id="ARBA00022821"/>
    </source>
</evidence>
<dbReference type="InterPro" id="IPR032675">
    <property type="entry name" value="LRR_dom_sf"/>
</dbReference>
<dbReference type="SMART" id="SM00255">
    <property type="entry name" value="TIR"/>
    <property type="match status" value="3"/>
</dbReference>
<dbReference type="Pfam" id="PF00931">
    <property type="entry name" value="NB-ARC"/>
    <property type="match status" value="1"/>
</dbReference>
<keyword evidence="2" id="KW-0677">Repeat</keyword>
<dbReference type="Pfam" id="PF07725">
    <property type="entry name" value="LRR_3"/>
    <property type="match status" value="1"/>
</dbReference>
<evidence type="ECO:0000256" key="1">
    <source>
        <dbReference type="ARBA" id="ARBA00022614"/>
    </source>
</evidence>
<dbReference type="Proteomes" id="UP001227230">
    <property type="component" value="Chromosome 18"/>
</dbReference>
<dbReference type="InterPro" id="IPR002182">
    <property type="entry name" value="NB-ARC"/>
</dbReference>
<name>A0ABY9DU22_VITVI</name>
<reference evidence="5 6" key="1">
    <citation type="journal article" date="2023" name="Hortic Res">
        <title>The complete reference genome for grapevine (Vitis vinifera L.) genetics and breeding.</title>
        <authorList>
            <person name="Shi X."/>
            <person name="Cao S."/>
            <person name="Wang X."/>
            <person name="Huang S."/>
            <person name="Wang Y."/>
            <person name="Liu Z."/>
            <person name="Liu W."/>
            <person name="Leng X."/>
            <person name="Peng Y."/>
            <person name="Wang N."/>
            <person name="Wang Y."/>
            <person name="Ma Z."/>
            <person name="Xu X."/>
            <person name="Zhang F."/>
            <person name="Xue H."/>
            <person name="Zhong H."/>
            <person name="Wang Y."/>
            <person name="Zhang K."/>
            <person name="Velt A."/>
            <person name="Avia K."/>
            <person name="Holtgrawe D."/>
            <person name="Grimplet J."/>
            <person name="Matus J.T."/>
            <person name="Ware D."/>
            <person name="Wu X."/>
            <person name="Wang H."/>
            <person name="Liu C."/>
            <person name="Fang Y."/>
            <person name="Rustenholz C."/>
            <person name="Cheng Z."/>
            <person name="Xiao H."/>
            <person name="Zhou Y."/>
        </authorList>
    </citation>
    <scope>NUCLEOTIDE SEQUENCE [LARGE SCALE GENOMIC DNA]</scope>
    <source>
        <strain evidence="6">cv. Pinot noir / PN40024</strain>
        <tissue evidence="5">Leaf</tissue>
    </source>
</reference>
<evidence type="ECO:0000313" key="5">
    <source>
        <dbReference type="EMBL" id="WKA11213.1"/>
    </source>
</evidence>
<dbReference type="PANTHER" id="PTHR11017:SF570">
    <property type="entry name" value="DISEASE RESISTANCE PROTEIN (TIR-NBS CLASS)-RELATED"/>
    <property type="match status" value="1"/>
</dbReference>
<dbReference type="SUPFAM" id="SSF52047">
    <property type="entry name" value="RNI-like"/>
    <property type="match status" value="1"/>
</dbReference>
<dbReference type="Pfam" id="PF23282">
    <property type="entry name" value="WHD_ROQ1"/>
    <property type="match status" value="1"/>
</dbReference>
<gene>
    <name evidence="5" type="ORF">VitviT2T_028738</name>
</gene>
<dbReference type="InterPro" id="IPR003591">
    <property type="entry name" value="Leu-rich_rpt_typical-subtyp"/>
</dbReference>
<dbReference type="PROSITE" id="PS50104">
    <property type="entry name" value="TIR"/>
    <property type="match status" value="3"/>
</dbReference>
<dbReference type="InterPro" id="IPR035897">
    <property type="entry name" value="Toll_tir_struct_dom_sf"/>
</dbReference>
<dbReference type="Pfam" id="PF01582">
    <property type="entry name" value="TIR"/>
    <property type="match status" value="3"/>
</dbReference>
<feature type="domain" description="TIR" evidence="4">
    <location>
        <begin position="1268"/>
        <end position="1422"/>
    </location>
</feature>
<dbReference type="Gene3D" id="3.80.10.10">
    <property type="entry name" value="Ribonuclease Inhibitor"/>
    <property type="match status" value="3"/>
</dbReference>
<dbReference type="SUPFAM" id="SSF52540">
    <property type="entry name" value="P-loop containing nucleoside triphosphate hydrolases"/>
    <property type="match status" value="2"/>
</dbReference>
<dbReference type="InterPro" id="IPR044974">
    <property type="entry name" value="Disease_R_plants"/>
</dbReference>
<proteinExistence type="predicted"/>
<dbReference type="Gene3D" id="1.10.8.430">
    <property type="entry name" value="Helical domain of apoptotic protease-activating factors"/>
    <property type="match status" value="1"/>
</dbReference>
<evidence type="ECO:0000313" key="6">
    <source>
        <dbReference type="Proteomes" id="UP001227230"/>
    </source>
</evidence>